<dbReference type="GO" id="GO:0008616">
    <property type="term" value="P:tRNA queuosine(34) biosynthetic process"/>
    <property type="evidence" value="ECO:0007669"/>
    <property type="project" value="UniProtKB-KW"/>
</dbReference>
<dbReference type="InterPro" id="IPR029139">
    <property type="entry name" value="QueF_N"/>
</dbReference>
<keyword evidence="3" id="KW-0521">NADP</keyword>
<dbReference type="Proteomes" id="UP000031307">
    <property type="component" value="Unassembled WGS sequence"/>
</dbReference>
<protein>
    <submittedName>
        <fullName evidence="6">NADPH-dependent 7-cyano-7-deazaguanine reductase</fullName>
        <ecNumber evidence="6">1.7.1.13</ecNumber>
    </submittedName>
</protein>
<dbReference type="PANTHER" id="PTHR34354">
    <property type="entry name" value="NADPH-DEPENDENT 7-CYANO-7-DEAZAGUANINE REDUCTASE"/>
    <property type="match status" value="1"/>
</dbReference>
<evidence type="ECO:0000256" key="4">
    <source>
        <dbReference type="ARBA" id="ARBA00023002"/>
    </source>
</evidence>
<keyword evidence="1" id="KW-0963">Cytoplasm</keyword>
<evidence type="ECO:0000256" key="1">
    <source>
        <dbReference type="ARBA" id="ARBA00022490"/>
    </source>
</evidence>
<evidence type="ECO:0000259" key="5">
    <source>
        <dbReference type="Pfam" id="PF14819"/>
    </source>
</evidence>
<dbReference type="PANTHER" id="PTHR34354:SF1">
    <property type="entry name" value="NADPH-DEPENDENT 7-CYANO-7-DEAZAGUANINE REDUCTASE"/>
    <property type="match status" value="1"/>
</dbReference>
<proteinExistence type="inferred from homology"/>
<evidence type="ECO:0000256" key="2">
    <source>
        <dbReference type="ARBA" id="ARBA00022785"/>
    </source>
</evidence>
<dbReference type="SUPFAM" id="SSF55620">
    <property type="entry name" value="Tetrahydrobiopterin biosynthesis enzymes-like"/>
    <property type="match status" value="1"/>
</dbReference>
<dbReference type="Pfam" id="PF14489">
    <property type="entry name" value="QueF"/>
    <property type="match status" value="1"/>
</dbReference>
<name>A0A0C1EL00_9BACT</name>
<evidence type="ECO:0000313" key="6">
    <source>
        <dbReference type="EMBL" id="KIA77119.1"/>
    </source>
</evidence>
<dbReference type="NCBIfam" id="TIGR03138">
    <property type="entry name" value="QueF"/>
    <property type="match status" value="1"/>
</dbReference>
<dbReference type="InterPro" id="IPR043133">
    <property type="entry name" value="GTP-CH-I_C/QueF"/>
</dbReference>
<dbReference type="InterPro" id="IPR016428">
    <property type="entry name" value="QueF_type2"/>
</dbReference>
<keyword evidence="2" id="KW-0671">Queuosine biosynthesis</keyword>
<dbReference type="PIRSF" id="PIRSF004750">
    <property type="entry name" value="Nitrile_oxidored_YqcD_prd"/>
    <property type="match status" value="1"/>
</dbReference>
<feature type="domain" description="NADPH-dependent 7-cyano-7-deazaguanine reductase N-terminal" evidence="5">
    <location>
        <begin position="17"/>
        <end position="125"/>
    </location>
</feature>
<dbReference type="InterPro" id="IPR029500">
    <property type="entry name" value="QueF"/>
</dbReference>
<dbReference type="EMBL" id="JSAM01000090">
    <property type="protein sequence ID" value="KIA77119.1"/>
    <property type="molecule type" value="Genomic_DNA"/>
</dbReference>
<dbReference type="EC" id="1.7.1.13" evidence="6"/>
<dbReference type="PATRIC" id="fig|83552.4.peg.1710"/>
<keyword evidence="4 6" id="KW-0560">Oxidoreductase</keyword>
<dbReference type="InterPro" id="IPR050084">
    <property type="entry name" value="NADPH_dep_7-cyano-7-deazaG_red"/>
</dbReference>
<dbReference type="Pfam" id="PF14819">
    <property type="entry name" value="QueF_N"/>
    <property type="match status" value="1"/>
</dbReference>
<reference evidence="6 7" key="1">
    <citation type="journal article" date="2014" name="Mol. Biol. Evol.">
        <title>Massive expansion of Ubiquitination-related gene families within the Chlamydiae.</title>
        <authorList>
            <person name="Domman D."/>
            <person name="Collingro A."/>
            <person name="Lagkouvardos I."/>
            <person name="Gehre L."/>
            <person name="Weinmaier T."/>
            <person name="Rattei T."/>
            <person name="Subtil A."/>
            <person name="Horn M."/>
        </authorList>
    </citation>
    <scope>NUCLEOTIDE SEQUENCE [LARGE SCALE GENOMIC DNA]</scope>
    <source>
        <strain evidence="6 7">OEW1</strain>
    </source>
</reference>
<comment type="caution">
    <text evidence="6">The sequence shown here is derived from an EMBL/GenBank/DDBJ whole genome shotgun (WGS) entry which is preliminary data.</text>
</comment>
<dbReference type="AlphaFoldDB" id="A0A0C1EL00"/>
<dbReference type="GO" id="GO:0005737">
    <property type="term" value="C:cytoplasm"/>
    <property type="evidence" value="ECO:0007669"/>
    <property type="project" value="InterPro"/>
</dbReference>
<sequence>MRIFMLDQSPLGKQTTYITTYSPELLFPIPRTMARNKIGLTSLPFTGLDIWNSYELSWLDQKGKPQIAFAEFHFPYDNPNIVESKSFKLYLNSFNQTKIGSLAELNEILERDLSQVSLGPVTVELYSSADFKKQPMREFSGTCLDFLDIETNAYHVSPEFLSTSSDYVEESIYSELLKSNCLATGQPDWGTIYIRYAGHKIAHEGLLKYIISYRKHSGFHEDCVEKIFYDISTYCKPEKLTVYARYVRRGGLDINPFRSNFETDPVNLRLNRQ</sequence>
<gene>
    <name evidence="6" type="primary">queF</name>
    <name evidence="6" type="ORF">DB43_GU00120</name>
</gene>
<dbReference type="Gene3D" id="3.30.1130.10">
    <property type="match status" value="2"/>
</dbReference>
<organism evidence="6 7">
    <name type="scientific">Parachlamydia acanthamoebae</name>
    <dbReference type="NCBI Taxonomy" id="83552"/>
    <lineage>
        <taxon>Bacteria</taxon>
        <taxon>Pseudomonadati</taxon>
        <taxon>Chlamydiota</taxon>
        <taxon>Chlamydiia</taxon>
        <taxon>Parachlamydiales</taxon>
        <taxon>Parachlamydiaceae</taxon>
        <taxon>Parachlamydia</taxon>
    </lineage>
</organism>
<evidence type="ECO:0000313" key="7">
    <source>
        <dbReference type="Proteomes" id="UP000031307"/>
    </source>
</evidence>
<evidence type="ECO:0000256" key="3">
    <source>
        <dbReference type="ARBA" id="ARBA00022857"/>
    </source>
</evidence>
<dbReference type="HAMAP" id="MF_00817">
    <property type="entry name" value="QueF_type2"/>
    <property type="match status" value="1"/>
</dbReference>
<dbReference type="GO" id="GO:0033739">
    <property type="term" value="F:preQ1 synthase activity"/>
    <property type="evidence" value="ECO:0007669"/>
    <property type="project" value="UniProtKB-EC"/>
</dbReference>
<accession>A0A0C1EL00</accession>